<dbReference type="InterPro" id="IPR035992">
    <property type="entry name" value="Ricin_B-like_lectins"/>
</dbReference>
<comment type="caution">
    <text evidence="3">The sequence shown here is derived from an EMBL/GenBank/DDBJ whole genome shotgun (WGS) entry which is preliminary data.</text>
</comment>
<name>A0AAV9XH32_9PEZI</name>
<gene>
    <name evidence="3" type="ORF">TWF694_008259</name>
</gene>
<dbReference type="Gene3D" id="2.80.10.50">
    <property type="match status" value="1"/>
</dbReference>
<feature type="region of interest" description="Disordered" evidence="1">
    <location>
        <begin position="269"/>
        <end position="310"/>
    </location>
</feature>
<dbReference type="Proteomes" id="UP001365542">
    <property type="component" value="Unassembled WGS sequence"/>
</dbReference>
<protein>
    <recommendedName>
        <fullName evidence="5">Ricin B lectin domain-containing protein</fullName>
    </recommendedName>
</protein>
<proteinExistence type="predicted"/>
<evidence type="ECO:0000256" key="2">
    <source>
        <dbReference type="SAM" id="SignalP"/>
    </source>
</evidence>
<keyword evidence="4" id="KW-1185">Reference proteome</keyword>
<keyword evidence="2" id="KW-0732">Signal</keyword>
<evidence type="ECO:0000313" key="4">
    <source>
        <dbReference type="Proteomes" id="UP001365542"/>
    </source>
</evidence>
<feature type="compositionally biased region" description="Basic residues" evidence="1">
    <location>
        <begin position="299"/>
        <end position="310"/>
    </location>
</feature>
<accession>A0AAV9XH32</accession>
<evidence type="ECO:0008006" key="5">
    <source>
        <dbReference type="Google" id="ProtNLM"/>
    </source>
</evidence>
<feature type="chain" id="PRO_5043821795" description="Ricin B lectin domain-containing protein" evidence="2">
    <location>
        <begin position="21"/>
        <end position="310"/>
    </location>
</feature>
<dbReference type="AlphaFoldDB" id="A0AAV9XH32"/>
<organism evidence="3 4">
    <name type="scientific">Orbilia ellipsospora</name>
    <dbReference type="NCBI Taxonomy" id="2528407"/>
    <lineage>
        <taxon>Eukaryota</taxon>
        <taxon>Fungi</taxon>
        <taxon>Dikarya</taxon>
        <taxon>Ascomycota</taxon>
        <taxon>Pezizomycotina</taxon>
        <taxon>Orbiliomycetes</taxon>
        <taxon>Orbiliales</taxon>
        <taxon>Orbiliaceae</taxon>
        <taxon>Orbilia</taxon>
    </lineage>
</organism>
<dbReference type="PROSITE" id="PS50231">
    <property type="entry name" value="RICIN_B_LECTIN"/>
    <property type="match status" value="1"/>
</dbReference>
<dbReference type="SUPFAM" id="SSF50370">
    <property type="entry name" value="Ricin B-like lectins"/>
    <property type="match status" value="1"/>
</dbReference>
<dbReference type="EMBL" id="JAVHJO010000004">
    <property type="protein sequence ID" value="KAK6540876.1"/>
    <property type="molecule type" value="Genomic_DNA"/>
</dbReference>
<feature type="compositionally biased region" description="Low complexity" evidence="1">
    <location>
        <begin position="269"/>
        <end position="282"/>
    </location>
</feature>
<evidence type="ECO:0000313" key="3">
    <source>
        <dbReference type="EMBL" id="KAK6540876.1"/>
    </source>
</evidence>
<sequence length="310" mass="31842">MYSNNVCLIALSFSTAIVSASPLWIPRPRAVTSLDQAATAEAHTRDNTATRAFSSITINTSNGKCLFVDPLGGDFRANLIPVLIKDCDGSDNEKWDIITKGVHNDQLGTMLIVNTLVQGCLNFDPRRAAGDQVNIFSCGGRADGSGQVTNSQLFNFTTVSSGPLPLQPLNQVGTCLTSAGARLDQTTCNAADSNEIFSFGDSAGGSTNDTPAPVASSTTTKATSTTVAVVATSTTASSTNVAPVITAAPTVVQGGAGTKETVTVTVTVTANGNGNGNTQNAKAKPKPKGKGKTQAAIRVKAKSGKGHNHQ</sequence>
<reference evidence="3 4" key="1">
    <citation type="submission" date="2019-10" db="EMBL/GenBank/DDBJ databases">
        <authorList>
            <person name="Palmer J.M."/>
        </authorList>
    </citation>
    <scope>NUCLEOTIDE SEQUENCE [LARGE SCALE GENOMIC DNA]</scope>
    <source>
        <strain evidence="3 4">TWF694</strain>
    </source>
</reference>
<evidence type="ECO:0000256" key="1">
    <source>
        <dbReference type="SAM" id="MobiDB-lite"/>
    </source>
</evidence>
<feature type="signal peptide" evidence="2">
    <location>
        <begin position="1"/>
        <end position="20"/>
    </location>
</feature>
<dbReference type="CDD" id="cd00161">
    <property type="entry name" value="beta-trefoil_Ricin-like"/>
    <property type="match status" value="1"/>
</dbReference>